<dbReference type="OrthoDB" id="983143at2"/>
<keyword evidence="2" id="KW-1185">Reference proteome</keyword>
<dbReference type="RefSeq" id="WP_116496176.1">
    <property type="nucleotide sequence ID" value="NZ_QENZ01000003.1"/>
</dbReference>
<name>A0A7L4UT18_BALHA</name>
<reference evidence="1 2" key="1">
    <citation type="submission" date="2018-05" db="EMBL/GenBank/DDBJ databases">
        <title>Genomic Encyclopedia of Type Strains, Phase IV (KMG-IV): sequencing the most valuable type-strain genomes for metagenomic binning, comparative biology and taxonomic classification.</title>
        <authorList>
            <person name="Goeker M."/>
        </authorList>
    </citation>
    <scope>NUCLEOTIDE SEQUENCE [LARGE SCALE GENOMIC DNA]</scope>
    <source>
        <strain evidence="1 2">DSM 28579</strain>
    </source>
</reference>
<dbReference type="GO" id="GO:0004180">
    <property type="term" value="F:carboxypeptidase activity"/>
    <property type="evidence" value="ECO:0007669"/>
    <property type="project" value="UniProtKB-KW"/>
</dbReference>
<keyword evidence="1" id="KW-0378">Hydrolase</keyword>
<evidence type="ECO:0000313" key="2">
    <source>
        <dbReference type="Proteomes" id="UP000251835"/>
    </source>
</evidence>
<gene>
    <name evidence="1" type="ORF">C7377_0981</name>
</gene>
<sequence>MKTYYLCILFLIQVGYTFSQDEVGIAGIITDESNHPVPDVVIRINWSRVGLLSKNDGSFYITAKRTDTLVFKHLSFEPKAIAVNNLKNLDSLKIQLTSKSFELDEVEINNWGTWQDFKHKIKTMDADSIQDTDEYRLETMFGNKKRHAIANPYHRAMDAPTISTALLNLFNPFNGASSLPTVLYSKLSKDEKMRRQIQKETLQEIAVTKNKYRYTKEYIGRILNIEGKELHSFKMYCDYFINLNQNEYKMIQQIKSLYKDWKKIEDPDIPNSIPPLPELGN</sequence>
<protein>
    <submittedName>
        <fullName evidence="1">Carboxypeptidase-like protein</fullName>
    </submittedName>
</protein>
<comment type="caution">
    <text evidence="1">The sequence shown here is derived from an EMBL/GenBank/DDBJ whole genome shotgun (WGS) entry which is preliminary data.</text>
</comment>
<dbReference type="InterPro" id="IPR008969">
    <property type="entry name" value="CarboxyPept-like_regulatory"/>
</dbReference>
<proteinExistence type="predicted"/>
<accession>A0A7L4UT18</accession>
<keyword evidence="1" id="KW-0645">Protease</keyword>
<dbReference type="EMBL" id="QENZ01000003">
    <property type="protein sequence ID" value="PVX52651.1"/>
    <property type="molecule type" value="Genomic_DNA"/>
</dbReference>
<dbReference type="Pfam" id="PF13715">
    <property type="entry name" value="CarbopepD_reg_2"/>
    <property type="match status" value="1"/>
</dbReference>
<dbReference type="SUPFAM" id="SSF49464">
    <property type="entry name" value="Carboxypeptidase regulatory domain-like"/>
    <property type="match status" value="1"/>
</dbReference>
<keyword evidence="1" id="KW-0121">Carboxypeptidase</keyword>
<organism evidence="1 2">
    <name type="scientific">Balneicella halophila</name>
    <dbReference type="NCBI Taxonomy" id="1537566"/>
    <lineage>
        <taxon>Bacteria</taxon>
        <taxon>Pseudomonadati</taxon>
        <taxon>Bacteroidota</taxon>
        <taxon>Bacteroidia</taxon>
        <taxon>Bacteroidales</taxon>
        <taxon>Balneicellaceae</taxon>
        <taxon>Balneicella</taxon>
    </lineage>
</organism>
<evidence type="ECO:0000313" key="1">
    <source>
        <dbReference type="EMBL" id="PVX52651.1"/>
    </source>
</evidence>
<dbReference type="AlphaFoldDB" id="A0A7L4UT18"/>
<dbReference type="Proteomes" id="UP000251835">
    <property type="component" value="Unassembled WGS sequence"/>
</dbReference>